<feature type="region of interest" description="Disordered" evidence="1">
    <location>
        <begin position="29"/>
        <end position="57"/>
    </location>
</feature>
<dbReference type="RefSeq" id="WP_090621267.1">
    <property type="nucleotide sequence ID" value="NZ_FOFD01000006.1"/>
</dbReference>
<evidence type="ECO:0000313" key="3">
    <source>
        <dbReference type="Proteomes" id="UP000199114"/>
    </source>
</evidence>
<dbReference type="OrthoDB" id="198495at2157"/>
<protein>
    <submittedName>
        <fullName evidence="2">Uncharacterized protein</fullName>
    </submittedName>
</protein>
<evidence type="ECO:0000313" key="2">
    <source>
        <dbReference type="EMBL" id="SER58249.1"/>
    </source>
</evidence>
<sequence length="228" mass="24659">MHSRATRRPSRRRLLCAIGLASIGSLSGCVGDTTTGEPAADRGDGARDGDGNTDTADAIWNPFEFDRPVTYTYEIYSTDDGSGTLVWDVTDVTDDGATVALQYDTAETQFETTVTGSKDDLQGQLLMTPAGPFIVATIFSPTMARYEGQTLTVGNEWSYSSPDGSMRFAITERDTIAGVDCYASVTEVDGSTVHEGCFSPELELAPYTVYYDDDGTRSVEMRLVSIEE</sequence>
<dbReference type="PROSITE" id="PS51257">
    <property type="entry name" value="PROKAR_LIPOPROTEIN"/>
    <property type="match status" value="1"/>
</dbReference>
<accession>A0A1H9QEE1</accession>
<feature type="compositionally biased region" description="Basic and acidic residues" evidence="1">
    <location>
        <begin position="39"/>
        <end position="50"/>
    </location>
</feature>
<reference evidence="3" key="1">
    <citation type="submission" date="2016-10" db="EMBL/GenBank/DDBJ databases">
        <authorList>
            <person name="Varghese N."/>
            <person name="Submissions S."/>
        </authorList>
    </citation>
    <scope>NUCLEOTIDE SEQUENCE [LARGE SCALE GENOMIC DNA]</scope>
    <source>
        <strain evidence="3">DSM 25055</strain>
    </source>
</reference>
<name>A0A1H9QEE1_9EURY</name>
<dbReference type="EMBL" id="FOFD01000006">
    <property type="protein sequence ID" value="SER58249.1"/>
    <property type="molecule type" value="Genomic_DNA"/>
</dbReference>
<dbReference type="AlphaFoldDB" id="A0A1H9QEE1"/>
<gene>
    <name evidence="2" type="ORF">SAMN04489841_4167</name>
</gene>
<evidence type="ECO:0000256" key="1">
    <source>
        <dbReference type="SAM" id="MobiDB-lite"/>
    </source>
</evidence>
<organism evidence="2 3">
    <name type="scientific">Natrinema salaciae</name>
    <dbReference type="NCBI Taxonomy" id="1186196"/>
    <lineage>
        <taxon>Archaea</taxon>
        <taxon>Methanobacteriati</taxon>
        <taxon>Methanobacteriota</taxon>
        <taxon>Stenosarchaea group</taxon>
        <taxon>Halobacteria</taxon>
        <taxon>Halobacteriales</taxon>
        <taxon>Natrialbaceae</taxon>
        <taxon>Natrinema</taxon>
    </lineage>
</organism>
<proteinExistence type="predicted"/>
<dbReference type="Proteomes" id="UP000199114">
    <property type="component" value="Unassembled WGS sequence"/>
</dbReference>
<keyword evidence="3" id="KW-1185">Reference proteome</keyword>